<dbReference type="GO" id="GO:0005524">
    <property type="term" value="F:ATP binding"/>
    <property type="evidence" value="ECO:0007669"/>
    <property type="project" value="InterPro"/>
</dbReference>
<dbReference type="InterPro" id="IPR002110">
    <property type="entry name" value="Ankyrin_rpt"/>
</dbReference>
<organism evidence="6 7">
    <name type="scientific">Trichomonas vaginalis (strain ATCC PRA-98 / G3)</name>
    <dbReference type="NCBI Taxonomy" id="412133"/>
    <lineage>
        <taxon>Eukaryota</taxon>
        <taxon>Metamonada</taxon>
        <taxon>Parabasalia</taxon>
        <taxon>Trichomonadida</taxon>
        <taxon>Trichomonadidae</taxon>
        <taxon>Trichomonas</taxon>
    </lineage>
</organism>
<feature type="compositionally biased region" description="Polar residues" evidence="4">
    <location>
        <begin position="710"/>
        <end position="734"/>
    </location>
</feature>
<dbReference type="Pfam" id="PF00069">
    <property type="entry name" value="Pkinase"/>
    <property type="match status" value="1"/>
</dbReference>
<dbReference type="SMR" id="A2ECX2"/>
<feature type="compositionally biased region" description="Basic and acidic residues" evidence="4">
    <location>
        <begin position="683"/>
        <end position="694"/>
    </location>
</feature>
<dbReference type="EMBL" id="DS113356">
    <property type="protein sequence ID" value="EAY09517.1"/>
    <property type="molecule type" value="Genomic_DNA"/>
</dbReference>
<dbReference type="eggNOG" id="KOG0504">
    <property type="taxonomic scope" value="Eukaryota"/>
</dbReference>
<name>A2ECX2_TRIV3</name>
<dbReference type="CDD" id="cd22541">
    <property type="entry name" value="SP5_N"/>
    <property type="match status" value="1"/>
</dbReference>
<feature type="region of interest" description="Disordered" evidence="4">
    <location>
        <begin position="676"/>
        <end position="798"/>
    </location>
</feature>
<evidence type="ECO:0000256" key="1">
    <source>
        <dbReference type="ARBA" id="ARBA00022737"/>
    </source>
</evidence>
<keyword evidence="1" id="KW-0677">Repeat</keyword>
<dbReference type="PANTHER" id="PTHR24198:SF165">
    <property type="entry name" value="ANKYRIN REPEAT-CONTAINING PROTEIN-RELATED"/>
    <property type="match status" value="1"/>
</dbReference>
<evidence type="ECO:0000259" key="5">
    <source>
        <dbReference type="PROSITE" id="PS50011"/>
    </source>
</evidence>
<keyword evidence="6" id="KW-0808">Transferase</keyword>
<protein>
    <submittedName>
        <fullName evidence="6">TKL family protein kinase</fullName>
    </submittedName>
</protein>
<dbReference type="OrthoDB" id="1658195at2759"/>
<dbReference type="Gene3D" id="1.25.40.20">
    <property type="entry name" value="Ankyrin repeat-containing domain"/>
    <property type="match status" value="1"/>
</dbReference>
<evidence type="ECO:0000256" key="3">
    <source>
        <dbReference type="PROSITE-ProRule" id="PRU00023"/>
    </source>
</evidence>
<dbReference type="InParanoid" id="A2ECX2"/>
<dbReference type="PROSITE" id="PS50297">
    <property type="entry name" value="ANK_REP_REGION"/>
    <property type="match status" value="2"/>
</dbReference>
<dbReference type="Gene3D" id="1.10.510.10">
    <property type="entry name" value="Transferase(Phosphotransferase) domain 1"/>
    <property type="match status" value="1"/>
</dbReference>
<dbReference type="InterPro" id="IPR011009">
    <property type="entry name" value="Kinase-like_dom_sf"/>
</dbReference>
<sequence length="1085" mass="123471">MDNWGAKPEKKIKRGGNKKTIRVRGKKADYILVTEAEIRKENLKDIKKFLNVYYASIKNDPDPNKKLVATKINRNNVPIEIQQQFITEIEVCKTLNHSGVNKPYDYAIDNNLGGLFIIYESPIMDFLENYITTYTTSPITDCHMIKILIGIASAVAYLHSNGYVCGDLRLGTVFLKSKLEPVIINYNLPELYPCPIIPYETKKSEYSAPELENNYVITPKSDAYSFGVILSKISQKLNNIKGKFYQTMKQLFEMCTDFDPSKRPSFTLIEKMLVEGVEDIPYVPSPFQSYITDIIKSNPNGSISPHTPHEFSAFADQIMTSVDKYISPLKDILPTKIITKARRNIHLRCLLISLIARNTEMVSNWILTNYKRNKMQDIQEIMDAVMQTTIICYQKVDIYAKLTKNLFKLSLYSNKLGFIPTFVLHKIYATFVMHDPYPNYMPYVAYLSGLYKRKVFNIFEIIQMIEDLFEGAPTPIFAIPLYIWFHKDIDRNSPGTSQKMNDLITKSDVRQVFKSFISGESEVSKLSTIIMADDMTQFKNYILDHPEEFSSVINPTVFEVCPYAQDNITVPEYVLLYNAQKIYTFLRNTTKVYDGDDTKMMQMAIIGNHTLYLEQHELNTRSENVVEASVQFHNYAALIQGYNRGIKLRNAENLFSAVQFTNLIALLFILSANSVPPAKKHISSQEKEETKPKSTENPNPNPSQNSEPQKVSSQNSGPSQNSVPSQNSGPSQISEPPKTTRPTPQSPQRPNAQRPNPPNTQPSSPQQNSQIPKTNENQPQKVTQNSTEKTSEEKKKEEEEINMRIITINKEAARQATEIRDHFGETIFQAAVKTGDFLFLRLLLSIPNVKPFATDSWGQNAIHWACRLGCDSPNLWEESAVRYPWWFGSDESLITGENLVNLVDLFRKYQNPGSFAAKLLSTQENIEPYSSFKENERMLNELAIASSNLEIWKASKLTFERRFGSPHCLKLLLKFSTKHINDVDEQGMTALHYAAMNGGATVVKMLTNVFGVDVNVQDRKGRTPLHIAARNNDALCYAIILSCGKVRPEIVDNKNRTAYEVAVRKNSQDVLDVAEKMAEKQCRIA</sequence>
<keyword evidence="2 3" id="KW-0040">ANK repeat</keyword>
<feature type="domain" description="Protein kinase" evidence="5">
    <location>
        <begin position="38"/>
        <end position="312"/>
    </location>
</feature>
<dbReference type="RefSeq" id="XP_001321740.1">
    <property type="nucleotide sequence ID" value="XM_001321705.1"/>
</dbReference>
<dbReference type="PROSITE" id="PS50088">
    <property type="entry name" value="ANK_REPEAT"/>
    <property type="match status" value="2"/>
</dbReference>
<evidence type="ECO:0000313" key="6">
    <source>
        <dbReference type="EMBL" id="EAY09517.1"/>
    </source>
</evidence>
<keyword evidence="7" id="KW-1185">Reference proteome</keyword>
<feature type="compositionally biased region" description="Polar residues" evidence="4">
    <location>
        <begin position="771"/>
        <end position="785"/>
    </location>
</feature>
<dbReference type="InterPro" id="IPR036770">
    <property type="entry name" value="Ankyrin_rpt-contain_sf"/>
</dbReference>
<feature type="compositionally biased region" description="Low complexity" evidence="4">
    <location>
        <begin position="736"/>
        <end position="754"/>
    </location>
</feature>
<dbReference type="VEuPathDB" id="TrichDB:TVAG_102660"/>
<dbReference type="CDD" id="cd00180">
    <property type="entry name" value="PKc"/>
    <property type="match status" value="1"/>
</dbReference>
<feature type="repeat" description="ANK" evidence="3">
    <location>
        <begin position="1020"/>
        <end position="1044"/>
    </location>
</feature>
<reference evidence="6" key="2">
    <citation type="journal article" date="2007" name="Science">
        <title>Draft genome sequence of the sexually transmitted pathogen Trichomonas vaginalis.</title>
        <authorList>
            <person name="Carlton J.M."/>
            <person name="Hirt R.P."/>
            <person name="Silva J.C."/>
            <person name="Delcher A.L."/>
            <person name="Schatz M."/>
            <person name="Zhao Q."/>
            <person name="Wortman J.R."/>
            <person name="Bidwell S.L."/>
            <person name="Alsmark U.C.M."/>
            <person name="Besteiro S."/>
            <person name="Sicheritz-Ponten T."/>
            <person name="Noel C.J."/>
            <person name="Dacks J.B."/>
            <person name="Foster P.G."/>
            <person name="Simillion C."/>
            <person name="Van de Peer Y."/>
            <person name="Miranda-Saavedra D."/>
            <person name="Barton G.J."/>
            <person name="Westrop G.D."/>
            <person name="Mueller S."/>
            <person name="Dessi D."/>
            <person name="Fiori P.L."/>
            <person name="Ren Q."/>
            <person name="Paulsen I."/>
            <person name="Zhang H."/>
            <person name="Bastida-Corcuera F.D."/>
            <person name="Simoes-Barbosa A."/>
            <person name="Brown M.T."/>
            <person name="Hayes R.D."/>
            <person name="Mukherjee M."/>
            <person name="Okumura C.Y."/>
            <person name="Schneider R."/>
            <person name="Smith A.J."/>
            <person name="Vanacova S."/>
            <person name="Villalvazo M."/>
            <person name="Haas B.J."/>
            <person name="Pertea M."/>
            <person name="Feldblyum T.V."/>
            <person name="Utterback T.R."/>
            <person name="Shu C.L."/>
            <person name="Osoegawa K."/>
            <person name="de Jong P.J."/>
            <person name="Hrdy I."/>
            <person name="Horvathova L."/>
            <person name="Zubacova Z."/>
            <person name="Dolezal P."/>
            <person name="Malik S.B."/>
            <person name="Logsdon J.M. Jr."/>
            <person name="Henze K."/>
            <person name="Gupta A."/>
            <person name="Wang C.C."/>
            <person name="Dunne R.L."/>
            <person name="Upcroft J.A."/>
            <person name="Upcroft P."/>
            <person name="White O."/>
            <person name="Salzberg S.L."/>
            <person name="Tang P."/>
            <person name="Chiu C.-H."/>
            <person name="Lee Y.-S."/>
            <person name="Embley T.M."/>
            <person name="Coombs G.H."/>
            <person name="Mottram J.C."/>
            <person name="Tachezy J."/>
            <person name="Fraser-Liggett C.M."/>
            <person name="Johnson P.J."/>
        </authorList>
    </citation>
    <scope>NUCLEOTIDE SEQUENCE [LARGE SCALE GENOMIC DNA]</scope>
    <source>
        <strain evidence="6">G3</strain>
    </source>
</reference>
<dbReference type="SUPFAM" id="SSF56112">
    <property type="entry name" value="Protein kinase-like (PK-like)"/>
    <property type="match status" value="1"/>
</dbReference>
<dbReference type="KEGG" id="tva:4767439"/>
<dbReference type="GO" id="GO:0004672">
    <property type="term" value="F:protein kinase activity"/>
    <property type="evidence" value="ECO:0007669"/>
    <property type="project" value="InterPro"/>
</dbReference>
<feature type="compositionally biased region" description="Low complexity" evidence="4">
    <location>
        <begin position="761"/>
        <end position="770"/>
    </location>
</feature>
<evidence type="ECO:0000256" key="4">
    <source>
        <dbReference type="SAM" id="MobiDB-lite"/>
    </source>
</evidence>
<dbReference type="SMART" id="SM00248">
    <property type="entry name" value="ANK"/>
    <property type="match status" value="3"/>
</dbReference>
<reference evidence="6" key="1">
    <citation type="submission" date="2006-10" db="EMBL/GenBank/DDBJ databases">
        <authorList>
            <person name="Amadeo P."/>
            <person name="Zhao Q."/>
            <person name="Wortman J."/>
            <person name="Fraser-Liggett C."/>
            <person name="Carlton J."/>
        </authorList>
    </citation>
    <scope>NUCLEOTIDE SEQUENCE</scope>
    <source>
        <strain evidence="6">G3</strain>
    </source>
</reference>
<evidence type="ECO:0000313" key="7">
    <source>
        <dbReference type="Proteomes" id="UP000001542"/>
    </source>
</evidence>
<dbReference type="Pfam" id="PF13857">
    <property type="entry name" value="Ank_5"/>
    <property type="match status" value="1"/>
</dbReference>
<dbReference type="AlphaFoldDB" id="A2ECX2"/>
<dbReference type="Proteomes" id="UP000001542">
    <property type="component" value="Unassembled WGS sequence"/>
</dbReference>
<dbReference type="PROSITE" id="PS50011">
    <property type="entry name" value="PROTEIN_KINASE_DOM"/>
    <property type="match status" value="1"/>
</dbReference>
<keyword evidence="6" id="KW-0418">Kinase</keyword>
<feature type="compositionally biased region" description="Low complexity" evidence="4">
    <location>
        <begin position="696"/>
        <end position="709"/>
    </location>
</feature>
<feature type="repeat" description="ANK" evidence="3">
    <location>
        <begin position="986"/>
        <end position="1019"/>
    </location>
</feature>
<feature type="compositionally biased region" description="Basic and acidic residues" evidence="4">
    <location>
        <begin position="789"/>
        <end position="798"/>
    </location>
</feature>
<dbReference type="InterPro" id="IPR000719">
    <property type="entry name" value="Prot_kinase_dom"/>
</dbReference>
<proteinExistence type="predicted"/>
<dbReference type="VEuPathDB" id="TrichDB:TVAGG3_0757650"/>
<gene>
    <name evidence="6" type="ORF">TVAG_102660</name>
</gene>
<accession>A2ECX2</accession>
<dbReference type="PANTHER" id="PTHR24198">
    <property type="entry name" value="ANKYRIN REPEAT AND PROTEIN KINASE DOMAIN-CONTAINING PROTEIN"/>
    <property type="match status" value="1"/>
</dbReference>
<dbReference type="SUPFAM" id="SSF48403">
    <property type="entry name" value="Ankyrin repeat"/>
    <property type="match status" value="1"/>
</dbReference>
<evidence type="ECO:0000256" key="2">
    <source>
        <dbReference type="ARBA" id="ARBA00023043"/>
    </source>
</evidence>